<feature type="domain" description="Inhibitor I9" evidence="13">
    <location>
        <begin position="78"/>
        <end position="175"/>
    </location>
</feature>
<evidence type="ECO:0000259" key="11">
    <source>
        <dbReference type="Pfam" id="PF00082"/>
    </source>
</evidence>
<keyword evidence="15" id="KW-1185">Reference proteome</keyword>
<dbReference type="InterPro" id="IPR015500">
    <property type="entry name" value="Peptidase_S8_subtilisin-rel"/>
</dbReference>
<dbReference type="PROSITE" id="PS51892">
    <property type="entry name" value="SUBTILASE"/>
    <property type="match status" value="1"/>
</dbReference>
<dbReference type="RefSeq" id="WP_011065141.1">
    <property type="nucleotide sequence ID" value="NC_004193.1"/>
</dbReference>
<evidence type="ECO:0000256" key="4">
    <source>
        <dbReference type="ARBA" id="ARBA00022670"/>
    </source>
</evidence>
<dbReference type="Pfam" id="PF00082">
    <property type="entry name" value="Peptidase_S8"/>
    <property type="match status" value="1"/>
</dbReference>
<dbReference type="eggNOG" id="COG1404">
    <property type="taxonomic scope" value="Bacteria"/>
</dbReference>
<dbReference type="Gene3D" id="3.50.30.30">
    <property type="match status" value="1"/>
</dbReference>
<dbReference type="GO" id="GO:0006508">
    <property type="term" value="P:proteolysis"/>
    <property type="evidence" value="ECO:0007669"/>
    <property type="project" value="UniProtKB-KW"/>
</dbReference>
<evidence type="ECO:0000256" key="9">
    <source>
        <dbReference type="PROSITE-ProRule" id="PRU01240"/>
    </source>
</evidence>
<dbReference type="STRING" id="221109.gene:10732954"/>
<keyword evidence="7 9" id="KW-0720">Serine protease</keyword>
<feature type="domain" description="Peptidase S8/S53" evidence="11">
    <location>
        <begin position="212"/>
        <end position="641"/>
    </location>
</feature>
<reference evidence="14 15" key="1">
    <citation type="journal article" date="2001" name="FEMS Microbiol. Lett.">
        <title>Oceanobacillus iheyensis gen. nov., sp. nov., a deep-sea extremely halotolerant and alkaliphilic species isolated from a depth of 1050 m on the Iheya Ridge.</title>
        <authorList>
            <person name="Lu J."/>
            <person name="Nogi Y."/>
            <person name="Takami H."/>
        </authorList>
    </citation>
    <scope>NUCLEOTIDE SEQUENCE [LARGE SCALE GENOMIC DNA]</scope>
    <source>
        <strain evidence="15">DSM 14371 / CIP 107618 / JCM 11309 / KCTC 3954 / HTE831</strain>
    </source>
</reference>
<evidence type="ECO:0000313" key="15">
    <source>
        <dbReference type="Proteomes" id="UP000000822"/>
    </source>
</evidence>
<keyword evidence="4 9" id="KW-0645">Protease</keyword>
<dbReference type="InterPro" id="IPR003137">
    <property type="entry name" value="PA_domain"/>
</dbReference>
<feature type="active site" description="Charge relay system" evidence="8 9">
    <location>
        <position position="221"/>
    </location>
</feature>
<dbReference type="Pfam" id="PF05922">
    <property type="entry name" value="Inhibitor_I9"/>
    <property type="match status" value="1"/>
</dbReference>
<dbReference type="InterPro" id="IPR000209">
    <property type="entry name" value="Peptidase_S8/S53_dom"/>
</dbReference>
<dbReference type="EMBL" id="BA000028">
    <property type="protein sequence ID" value="BAC12689.1"/>
    <property type="molecule type" value="Genomic_DNA"/>
</dbReference>
<dbReference type="OrthoDB" id="9798386at2"/>
<keyword evidence="3" id="KW-0964">Secreted</keyword>
<feature type="domain" description="PA" evidence="12">
    <location>
        <begin position="441"/>
        <end position="515"/>
    </location>
</feature>
<name>Q8ESA8_OCEIH</name>
<proteinExistence type="inferred from homology"/>
<dbReference type="PANTHER" id="PTHR43806">
    <property type="entry name" value="PEPTIDASE S8"/>
    <property type="match status" value="1"/>
</dbReference>
<comment type="similarity">
    <text evidence="1 9 10">Belongs to the peptidase S8 family.</text>
</comment>
<dbReference type="InterPro" id="IPR022398">
    <property type="entry name" value="Peptidase_S8_His-AS"/>
</dbReference>
<keyword evidence="2" id="KW-0134">Cell wall</keyword>
<dbReference type="InterPro" id="IPR046450">
    <property type="entry name" value="PA_dom_sf"/>
</dbReference>
<evidence type="ECO:0000256" key="7">
    <source>
        <dbReference type="ARBA" id="ARBA00022825"/>
    </source>
</evidence>
<dbReference type="HOGENOM" id="CLU_004945_1_0_9"/>
<dbReference type="SUPFAM" id="SSF52025">
    <property type="entry name" value="PA domain"/>
    <property type="match status" value="1"/>
</dbReference>
<evidence type="ECO:0000256" key="3">
    <source>
        <dbReference type="ARBA" id="ARBA00022525"/>
    </source>
</evidence>
<dbReference type="Pfam" id="PF02225">
    <property type="entry name" value="PA"/>
    <property type="match status" value="1"/>
</dbReference>
<dbReference type="Gene3D" id="3.40.50.200">
    <property type="entry name" value="Peptidase S8/S53 domain"/>
    <property type="match status" value="1"/>
</dbReference>
<dbReference type="InterPro" id="IPR050131">
    <property type="entry name" value="Peptidase_S8_subtilisin-like"/>
</dbReference>
<feature type="active site" description="Charge relay system" evidence="8 9">
    <location>
        <position position="593"/>
    </location>
</feature>
<dbReference type="PROSITE" id="PS00136">
    <property type="entry name" value="SUBTILASE_ASP"/>
    <property type="match status" value="1"/>
</dbReference>
<evidence type="ECO:0000256" key="8">
    <source>
        <dbReference type="PIRSR" id="PIRSR615500-1"/>
    </source>
</evidence>
<keyword evidence="5" id="KW-0732">Signal</keyword>
<feature type="active site" description="Charge relay system" evidence="8 9">
    <location>
        <position position="274"/>
    </location>
</feature>
<dbReference type="CDD" id="cd07474">
    <property type="entry name" value="Peptidases_S8_subtilisin_Vpr-like"/>
    <property type="match status" value="1"/>
</dbReference>
<evidence type="ECO:0000259" key="13">
    <source>
        <dbReference type="Pfam" id="PF05922"/>
    </source>
</evidence>
<dbReference type="PANTHER" id="PTHR43806:SF65">
    <property type="entry name" value="SERINE PROTEASE APRX"/>
    <property type="match status" value="1"/>
</dbReference>
<evidence type="ECO:0000256" key="5">
    <source>
        <dbReference type="ARBA" id="ARBA00022729"/>
    </source>
</evidence>
<dbReference type="Proteomes" id="UP000000822">
    <property type="component" value="Chromosome"/>
</dbReference>
<dbReference type="PhylomeDB" id="Q8ESA8"/>
<evidence type="ECO:0000256" key="1">
    <source>
        <dbReference type="ARBA" id="ARBA00011073"/>
    </source>
</evidence>
<dbReference type="PRINTS" id="PR00723">
    <property type="entry name" value="SUBTILISIN"/>
</dbReference>
<accession>Q8ESA8</accession>
<protein>
    <submittedName>
        <fullName evidence="14">Minor serine proteinase</fullName>
        <ecNumber evidence="14">3.4.21.-</ecNumber>
    </submittedName>
</protein>
<dbReference type="CDD" id="cd02133">
    <property type="entry name" value="PA_C5a_like"/>
    <property type="match status" value="1"/>
</dbReference>
<dbReference type="PROSITE" id="PS00138">
    <property type="entry name" value="SUBTILASE_SER"/>
    <property type="match status" value="1"/>
</dbReference>
<evidence type="ECO:0000256" key="2">
    <source>
        <dbReference type="ARBA" id="ARBA00022512"/>
    </source>
</evidence>
<dbReference type="KEGG" id="oih:OB0733"/>
<dbReference type="EC" id="3.4.21.-" evidence="14"/>
<evidence type="ECO:0000256" key="10">
    <source>
        <dbReference type="RuleBase" id="RU003355"/>
    </source>
</evidence>
<dbReference type="PROSITE" id="PS00137">
    <property type="entry name" value="SUBTILASE_HIS"/>
    <property type="match status" value="1"/>
</dbReference>
<dbReference type="AlphaFoldDB" id="Q8ESA8"/>
<dbReference type="InterPro" id="IPR023828">
    <property type="entry name" value="Peptidase_S8_Ser-AS"/>
</dbReference>
<sequence>MKAHRKIVSIIMIAALVFSLVNLPGTKTLANNQQSLESVLSDLTPEQKENYKQLQSVEQEGLFLSRDIDLKSEEQVKVIIQLDHHPEKIAVMESELKGQRISSKKAKSDVEEDQQQFKDNIASMFKGKSSNQYTLGKSYKNAMNGIAVELPANKIKEVLNFDVVRAIWSDVEVKIDPPIKEEKLDKEQIEPYMMESIPYLQIDKLHTEGYTGEGIKVGVLDTGIDYNHPDLEGVYAGGYDMVDDDNDPMETTYQDWIDSEQPEYNGSNSYYTEHGTHVAGTIAGEGDNSSEHRIKGVAPEVDLYGYRVLGPYGSGTSENVIAGIDRAIAEGMDVINLSLGAMVNDPLFPTSVAVNNAVLSGVTAVVSAGNAGNQDFTLGSPGTASLALTVGASDVPVDIATFDGAYGSETVDLQLMAKHFDDDLSSLVDTNLPIVDVGFGRASDYNDSPSVEGKIALISRGEIPFVDKITTTKEQGAEAILLYNNVDEGHIPSYLAEGVDYIPTFSLTKDDGEALKGILETDETFTFSNLDAITTEGDRLAEFSSRGPSKVNYDIKPEIVAPGVNIQSTVPSYINDQENGTYTFAYQRLSGTSMASPHIAGIAALLLQSNDQYEPEDVRSLLMNTADPLNGDYSVYEVGAGRVDPYEAVHSDLNFQVIDETTNLENGNEVEIEEITGGMSFGLKYVDKKDLKLKKELEITNAGDQDKVLKGNVEFTNQSLDPEENKVNFSIKNNVKIKSG</sequence>
<reference evidence="14 15" key="2">
    <citation type="journal article" date="2002" name="Nucleic Acids Res.">
        <title>Genome sequence of Oceanobacillus iheyensis isolated from the Iheya Ridge and its unexpected adaptive capabilities to extreme environments.</title>
        <authorList>
            <person name="Takami H."/>
            <person name="Takaki Y."/>
            <person name="Uchiyama I."/>
        </authorList>
    </citation>
    <scope>NUCLEOTIDE SEQUENCE [LARGE SCALE GENOMIC DNA]</scope>
    <source>
        <strain evidence="15">DSM 14371 / CIP 107618 / JCM 11309 / KCTC 3954 / HTE831</strain>
    </source>
</reference>
<evidence type="ECO:0000256" key="6">
    <source>
        <dbReference type="ARBA" id="ARBA00022801"/>
    </source>
</evidence>
<dbReference type="InterPro" id="IPR010259">
    <property type="entry name" value="S8pro/Inhibitor_I9"/>
</dbReference>
<gene>
    <name evidence="14" type="primary">vpr</name>
</gene>
<dbReference type="InterPro" id="IPR034213">
    <property type="entry name" value="S8_Vpr-like"/>
</dbReference>
<evidence type="ECO:0000313" key="14">
    <source>
        <dbReference type="EMBL" id="BAC12689.1"/>
    </source>
</evidence>
<dbReference type="InterPro" id="IPR023827">
    <property type="entry name" value="Peptidase_S8_Asp-AS"/>
</dbReference>
<keyword evidence="6 9" id="KW-0378">Hydrolase</keyword>
<dbReference type="GO" id="GO:0004252">
    <property type="term" value="F:serine-type endopeptidase activity"/>
    <property type="evidence" value="ECO:0007669"/>
    <property type="project" value="UniProtKB-UniRule"/>
</dbReference>
<organism evidence="14 15">
    <name type="scientific">Oceanobacillus iheyensis (strain DSM 14371 / CIP 107618 / JCM 11309 / KCTC 3954 / HTE831)</name>
    <dbReference type="NCBI Taxonomy" id="221109"/>
    <lineage>
        <taxon>Bacteria</taxon>
        <taxon>Bacillati</taxon>
        <taxon>Bacillota</taxon>
        <taxon>Bacilli</taxon>
        <taxon>Bacillales</taxon>
        <taxon>Bacillaceae</taxon>
        <taxon>Oceanobacillus</taxon>
    </lineage>
</organism>
<dbReference type="SUPFAM" id="SSF52743">
    <property type="entry name" value="Subtilisin-like"/>
    <property type="match status" value="1"/>
</dbReference>
<evidence type="ECO:0000259" key="12">
    <source>
        <dbReference type="Pfam" id="PF02225"/>
    </source>
</evidence>
<dbReference type="InterPro" id="IPR036852">
    <property type="entry name" value="Peptidase_S8/S53_dom_sf"/>
</dbReference>